<dbReference type="STRING" id="441119.SAMN04488047_107188"/>
<evidence type="ECO:0000256" key="3">
    <source>
        <dbReference type="ARBA" id="ARBA00023295"/>
    </source>
</evidence>
<evidence type="ECO:0000259" key="4">
    <source>
        <dbReference type="SMART" id="SM00642"/>
    </source>
</evidence>
<dbReference type="PANTHER" id="PTHR10357">
    <property type="entry name" value="ALPHA-AMYLASE FAMILY MEMBER"/>
    <property type="match status" value="1"/>
</dbReference>
<dbReference type="GO" id="GO:0004556">
    <property type="term" value="F:alpha-amylase activity"/>
    <property type="evidence" value="ECO:0007669"/>
    <property type="project" value="TreeGrafter"/>
</dbReference>
<evidence type="ECO:0000313" key="6">
    <source>
        <dbReference type="Proteomes" id="UP000199356"/>
    </source>
</evidence>
<feature type="domain" description="Glycosyl hydrolase family 13 catalytic" evidence="4">
    <location>
        <begin position="45"/>
        <end position="440"/>
    </location>
</feature>
<dbReference type="FunFam" id="3.90.400.10:FF:000002">
    <property type="entry name" value="Sucrose isomerase"/>
    <property type="match status" value="1"/>
</dbReference>
<accession>A0A1I5QYT3</accession>
<dbReference type="InterPro" id="IPR006047">
    <property type="entry name" value="GH13_cat_dom"/>
</dbReference>
<dbReference type="SUPFAM" id="SSF51445">
    <property type="entry name" value="(Trans)glycosidases"/>
    <property type="match status" value="1"/>
</dbReference>
<evidence type="ECO:0000313" key="5">
    <source>
        <dbReference type="EMBL" id="SFP51474.1"/>
    </source>
</evidence>
<dbReference type="GO" id="GO:0009313">
    <property type="term" value="P:oligosaccharide catabolic process"/>
    <property type="evidence" value="ECO:0007669"/>
    <property type="project" value="TreeGrafter"/>
</dbReference>
<dbReference type="AlphaFoldDB" id="A0A1I5QYT3"/>
<keyword evidence="6" id="KW-1185">Reference proteome</keyword>
<sequence>MDEINRRSPSTLRLTREAMMARATLRDPIEPMTRREWWRGAALYQVYVRSFRDASGDGIGDLKGVIEKLDYIESLGVDGFWLSPISPSPQKDFGYDVTDFRSIDPIHGDMADFAALVDGAHARGLKVLLDFIPCHTSEEHPWFQQSRSDPGGQYGDWYVWADARPDGGPPNNWLSSFGGPAWTWEPRRSQYYYHPFLTCQPALNLQKPEVLDAVIDAMRYWLERGADGFRLDAVQCLAFDPDLRWNPPESSKGPVAPLGGGKNNPFRQQAHLYDRDVPEAFPIIERMREALSDFEPERVLIGELADVDSARLSEKYTVDGMGLHAIYDFSLVNGPKDVEPLTDILTYRSSYLRTGWMMNVFSNHDSKRAVSDLTHFAEEAGLREEAAKLLMFMQFALKGGGILYQGEELGLPHPQLEYEDLRDPWGKAFWPDFEGRDGARTPMPWTGQPPRCGFTDGDSPWIDVPDTHCGLSVAAQEAREDSPLHFLRDFLAWRKDQPLLRWGGELVHSPKLAPLIIWDRFGGGRTMTCVANFSTSRQSVRLEKLGGGDLVCGPGMSVRTSEVGLELPPLSFATLVREGEPEKRHGLDE</sequence>
<keyword evidence="2" id="KW-0378">Hydrolase</keyword>
<dbReference type="Gene3D" id="3.20.20.80">
    <property type="entry name" value="Glycosidases"/>
    <property type="match status" value="2"/>
</dbReference>
<gene>
    <name evidence="5" type="ORF">SAMN04488047_107188</name>
</gene>
<organism evidence="5 6">
    <name type="scientific">Tranquillimonas alkanivorans</name>
    <dbReference type="NCBI Taxonomy" id="441119"/>
    <lineage>
        <taxon>Bacteria</taxon>
        <taxon>Pseudomonadati</taxon>
        <taxon>Pseudomonadota</taxon>
        <taxon>Alphaproteobacteria</taxon>
        <taxon>Rhodobacterales</taxon>
        <taxon>Roseobacteraceae</taxon>
        <taxon>Tranquillimonas</taxon>
    </lineage>
</organism>
<dbReference type="InterPro" id="IPR017853">
    <property type="entry name" value="GH"/>
</dbReference>
<dbReference type="OrthoDB" id="9805159at2"/>
<evidence type="ECO:0000256" key="1">
    <source>
        <dbReference type="ARBA" id="ARBA00008061"/>
    </source>
</evidence>
<dbReference type="EMBL" id="FOXA01000007">
    <property type="protein sequence ID" value="SFP51474.1"/>
    <property type="molecule type" value="Genomic_DNA"/>
</dbReference>
<dbReference type="SMART" id="SM00642">
    <property type="entry name" value="Aamy"/>
    <property type="match status" value="1"/>
</dbReference>
<keyword evidence="3" id="KW-0326">Glycosidase</keyword>
<reference evidence="5 6" key="1">
    <citation type="submission" date="2016-10" db="EMBL/GenBank/DDBJ databases">
        <authorList>
            <person name="de Groot N.N."/>
        </authorList>
    </citation>
    <scope>NUCLEOTIDE SEQUENCE [LARGE SCALE GENOMIC DNA]</scope>
    <source>
        <strain evidence="5 6">DSM 19547</strain>
    </source>
</reference>
<evidence type="ECO:0000256" key="2">
    <source>
        <dbReference type="ARBA" id="ARBA00022801"/>
    </source>
</evidence>
<dbReference type="RefSeq" id="WP_093421575.1">
    <property type="nucleotide sequence ID" value="NZ_FOXA01000007.1"/>
</dbReference>
<dbReference type="Gene3D" id="3.90.400.10">
    <property type="entry name" value="Oligo-1,6-glucosidase, Domain 2"/>
    <property type="match status" value="1"/>
</dbReference>
<dbReference type="Pfam" id="PF00128">
    <property type="entry name" value="Alpha-amylase"/>
    <property type="match status" value="1"/>
</dbReference>
<name>A0A1I5QYT3_9RHOB</name>
<protein>
    <submittedName>
        <fullName evidence="5">Alpha-glucosidase</fullName>
    </submittedName>
</protein>
<dbReference type="Proteomes" id="UP000199356">
    <property type="component" value="Unassembled WGS sequence"/>
</dbReference>
<proteinExistence type="inferred from homology"/>
<dbReference type="InterPro" id="IPR045857">
    <property type="entry name" value="O16G_dom_2"/>
</dbReference>
<comment type="similarity">
    <text evidence="1">Belongs to the glycosyl hydrolase 13 family.</text>
</comment>
<dbReference type="PANTHER" id="PTHR10357:SF179">
    <property type="entry name" value="NEUTRAL AND BASIC AMINO ACID TRANSPORT PROTEIN RBAT"/>
    <property type="match status" value="1"/>
</dbReference>